<protein>
    <recommendedName>
        <fullName evidence="3">DUF4276 family protein</fullName>
    </recommendedName>
</protein>
<organism evidence="1 2">
    <name type="scientific">Endomicrobium trichonymphae</name>
    <dbReference type="NCBI Taxonomy" id="1408204"/>
    <lineage>
        <taxon>Bacteria</taxon>
        <taxon>Pseudomonadati</taxon>
        <taxon>Elusimicrobiota</taxon>
        <taxon>Endomicrobiia</taxon>
        <taxon>Endomicrobiales</taxon>
        <taxon>Endomicrobiaceae</taxon>
        <taxon>Candidatus Endomicrobiellum</taxon>
    </lineage>
</organism>
<sequence>MLNPIMHYIIICEGGSENAYIQELNKYFKEQEINIIFRPSPVNTGHFKEVIKKYKCERKKNKFYIFVDYDIYKKNTNKNNDNYTKKSKGIPDFLFNYFNFEDFLILHLNKNSILEYQKKCDDKNHFNIPMKSEIYMPLIKNFFNDYKKGNLPADFKISEESLKKLFFNNQDADIKFESDFACFLQEIILQDSKRRCLTSSKNTTSSTKSLEKDSQK</sequence>
<dbReference type="EMBL" id="AP009510">
    <property type="protein sequence ID" value="BAG13966.1"/>
    <property type="molecule type" value="Genomic_DNA"/>
</dbReference>
<evidence type="ECO:0000313" key="2">
    <source>
        <dbReference type="Proteomes" id="UP000001691"/>
    </source>
</evidence>
<keyword evidence="2" id="KW-1185">Reference proteome</keyword>
<gene>
    <name evidence="1" type="ordered locus">TGRD_478</name>
</gene>
<dbReference type="HOGENOM" id="CLU_1365087_0_0_0"/>
<reference evidence="2" key="1">
    <citation type="journal article" date="2008" name="Proc. Natl. Acad. Sci. U.S.A.">
        <title>Complete genome of the uncultured termite group 1 bacteria in a single host protist cell.</title>
        <authorList>
            <person name="Hongoh Y."/>
            <person name="Sharma V.K."/>
            <person name="Prakash T."/>
            <person name="Noda S."/>
            <person name="Taylor T.D."/>
            <person name="Kudo T."/>
            <person name="Sakaki Y."/>
            <person name="Toyoda A."/>
            <person name="Hattori M."/>
            <person name="Ohkuma M."/>
        </authorList>
    </citation>
    <scope>NUCLEOTIDE SEQUENCE [LARGE SCALE GENOMIC DNA]</scope>
    <source>
        <strain evidence="2">Rs-D17 genomovar Ri2008</strain>
    </source>
</reference>
<accession>B1H0D4</accession>
<proteinExistence type="predicted"/>
<dbReference type="AlphaFoldDB" id="B1H0D4"/>
<evidence type="ECO:0000313" key="1">
    <source>
        <dbReference type="EMBL" id="BAG13966.1"/>
    </source>
</evidence>
<dbReference type="KEGG" id="rsd:TGRD_478"/>
<evidence type="ECO:0008006" key="3">
    <source>
        <dbReference type="Google" id="ProtNLM"/>
    </source>
</evidence>
<dbReference type="Proteomes" id="UP000001691">
    <property type="component" value="Chromosome"/>
</dbReference>
<name>B1H0D4_ENDTX</name>
<dbReference type="RefSeq" id="WP_015423492.1">
    <property type="nucleotide sequence ID" value="NC_020419.1"/>
</dbReference>